<dbReference type="Proteomes" id="UP001596472">
    <property type="component" value="Unassembled WGS sequence"/>
</dbReference>
<feature type="chain" id="PRO_5045575244" evidence="1">
    <location>
        <begin position="21"/>
        <end position="954"/>
    </location>
</feature>
<organism evidence="3 4">
    <name type="scientific">Haloferula chungangensis</name>
    <dbReference type="NCBI Taxonomy" id="1048331"/>
    <lineage>
        <taxon>Bacteria</taxon>
        <taxon>Pseudomonadati</taxon>
        <taxon>Verrucomicrobiota</taxon>
        <taxon>Verrucomicrobiia</taxon>
        <taxon>Verrucomicrobiales</taxon>
        <taxon>Verrucomicrobiaceae</taxon>
        <taxon>Haloferula</taxon>
    </lineage>
</organism>
<protein>
    <submittedName>
        <fullName evidence="3">Lamin tail domain-containing protein</fullName>
    </submittedName>
</protein>
<sequence>MKIRPLALVAFGLSPISAFALGPGDIAFTGFNADANDDLAFVAIVAIPGNEVITITDNNWNGTEFASSEGSVIWTAPESGVAAGTVVTLNSLGDALTANIGTLTTGGSFNLSSTGDAAIAFQGEAAAPTSFLAVISNGNESSLGTLEGTGLTIGVDANFTANGADVMAYNGARTGEASLADYLTLINDSTFWIFGDGTGDQSNDGTAPDVPFDTTAFVTGGTRPVTVFLALSETELAENGQSTTLTIFRDGPTTSAATIDLSSSDTGEAILPATAEFLAGDDTVDVTVTTVDDSIFDGSQLVILTAGGSGFFDGTAELIVADDFADTTPLIINEIYPNNFDLDLNGDGIANGSDEFVELVNTSGGPLDISGWTISDADSVRHTFEANTILDTDCAILVFSSLSPNISGINGTSAVAASAGTLSLNSSDTLTLHDDSATLIMTSFYESPFVSGVPLDALNLESEITPSAYIDHSLVTGSGGAQLSPGTKVDGSAFCASPALTLSASPASFTEDTVGTASTGTIVANPMPTADLTISLASSDTSEAVVPATVTIPANTSSVTFSITTLDDLEVDGDIPVTLSASAPNYGGDTFIVTVLDDGDSAIAPNLTPGSIAFTGFNSDSGKNLAFVVLDPIDEGQVIYFTDDEWNGLEIGSGGGFDDANEGTLRWTAPAGGVSAGTVITIDSVDSSVNVTANIGAVAQEDASFNPSTSGDTIYVYQGTDFRTVSSFLAVLSSTTGAELGGTGLSEGTTAIMLPNSTDGAAYTGSRSTSPSYSGYLTFLGNVDMNWTTDSDGDSLVPFSTVAFTLGTGDAYDAWASNAGLTSGVNDGAEDDAENDGSGDGIANVLEFLLDGDPLAVDPSILPSVSVDATDFIFVFNRREDSIGTVTANFQWSTDLSFPETHDVLITQDGSSADENGVVVSIDEESTPDTVTVRVPRSNATGGRIFGRLKASRP</sequence>
<dbReference type="SUPFAM" id="SSF141072">
    <property type="entry name" value="CalX-like"/>
    <property type="match status" value="1"/>
</dbReference>
<dbReference type="InterPro" id="IPR038081">
    <property type="entry name" value="CalX-like_sf"/>
</dbReference>
<dbReference type="Gene3D" id="2.60.40.1260">
    <property type="entry name" value="Lamin Tail domain"/>
    <property type="match status" value="1"/>
</dbReference>
<evidence type="ECO:0000313" key="3">
    <source>
        <dbReference type="EMBL" id="MFC7335900.1"/>
    </source>
</evidence>
<evidence type="ECO:0000256" key="1">
    <source>
        <dbReference type="SAM" id="SignalP"/>
    </source>
</evidence>
<feature type="signal peptide" evidence="1">
    <location>
        <begin position="1"/>
        <end position="20"/>
    </location>
</feature>
<name>A0ABW2L2W1_9BACT</name>
<evidence type="ECO:0000313" key="4">
    <source>
        <dbReference type="Proteomes" id="UP001596472"/>
    </source>
</evidence>
<keyword evidence="1" id="KW-0732">Signal</keyword>
<dbReference type="SUPFAM" id="SSF74853">
    <property type="entry name" value="Lamin A/C globular tail domain"/>
    <property type="match status" value="1"/>
</dbReference>
<proteinExistence type="predicted"/>
<dbReference type="InterPro" id="IPR036415">
    <property type="entry name" value="Lamin_tail_dom_sf"/>
</dbReference>
<dbReference type="InterPro" id="IPR001322">
    <property type="entry name" value="Lamin_tail_dom"/>
</dbReference>
<dbReference type="Pfam" id="PF00932">
    <property type="entry name" value="LTD"/>
    <property type="match status" value="1"/>
</dbReference>
<feature type="domain" description="LTD" evidence="2">
    <location>
        <begin position="326"/>
        <end position="449"/>
    </location>
</feature>
<gene>
    <name evidence="3" type="ORF">ACFQY0_01820</name>
</gene>
<dbReference type="PROSITE" id="PS51841">
    <property type="entry name" value="LTD"/>
    <property type="match status" value="1"/>
</dbReference>
<comment type="caution">
    <text evidence="3">The sequence shown here is derived from an EMBL/GenBank/DDBJ whole genome shotgun (WGS) entry which is preliminary data.</text>
</comment>
<evidence type="ECO:0000259" key="2">
    <source>
        <dbReference type="PROSITE" id="PS51841"/>
    </source>
</evidence>
<accession>A0ABW2L2W1</accession>
<dbReference type="RefSeq" id="WP_379708470.1">
    <property type="nucleotide sequence ID" value="NZ_JBHTBS010000001.1"/>
</dbReference>
<dbReference type="EMBL" id="JBHTBS010000001">
    <property type="protein sequence ID" value="MFC7335900.1"/>
    <property type="molecule type" value="Genomic_DNA"/>
</dbReference>
<keyword evidence="4" id="KW-1185">Reference proteome</keyword>
<reference evidence="4" key="1">
    <citation type="journal article" date="2019" name="Int. J. Syst. Evol. Microbiol.">
        <title>The Global Catalogue of Microorganisms (GCM) 10K type strain sequencing project: providing services to taxonomists for standard genome sequencing and annotation.</title>
        <authorList>
            <consortium name="The Broad Institute Genomics Platform"/>
            <consortium name="The Broad Institute Genome Sequencing Center for Infectious Disease"/>
            <person name="Wu L."/>
            <person name="Ma J."/>
        </authorList>
    </citation>
    <scope>NUCLEOTIDE SEQUENCE [LARGE SCALE GENOMIC DNA]</scope>
    <source>
        <strain evidence="4">CGMCC 4.1467</strain>
    </source>
</reference>